<dbReference type="Proteomes" id="UP000036356">
    <property type="component" value="Unassembled WGS sequence"/>
</dbReference>
<comment type="caution">
    <text evidence="1">The sequence shown here is derived from an EMBL/GenBank/DDBJ whole genome shotgun (WGS) entry which is preliminary data.</text>
</comment>
<dbReference type="EMBL" id="LDZY01000001">
    <property type="protein sequence ID" value="KLU67938.1"/>
    <property type="molecule type" value="Genomic_DNA"/>
</dbReference>
<gene>
    <name evidence="1" type="primary">erpA_1</name>
    <name evidence="1" type="ORF">DEAC_c03460</name>
</gene>
<proteinExistence type="predicted"/>
<accession>A0A0J1FY51</accession>
<dbReference type="InterPro" id="IPR035903">
    <property type="entry name" value="HesB-like_dom_sf"/>
</dbReference>
<organism evidence="1 2">
    <name type="scientific">Desulfosporosinus acididurans</name>
    <dbReference type="NCBI Taxonomy" id="476652"/>
    <lineage>
        <taxon>Bacteria</taxon>
        <taxon>Bacillati</taxon>
        <taxon>Bacillota</taxon>
        <taxon>Clostridia</taxon>
        <taxon>Eubacteriales</taxon>
        <taxon>Desulfitobacteriaceae</taxon>
        <taxon>Desulfosporosinus</taxon>
    </lineage>
</organism>
<evidence type="ECO:0000313" key="1">
    <source>
        <dbReference type="EMBL" id="KLU67938.1"/>
    </source>
</evidence>
<dbReference type="AlphaFoldDB" id="A0A0J1FY51"/>
<evidence type="ECO:0000313" key="2">
    <source>
        <dbReference type="Proteomes" id="UP000036356"/>
    </source>
</evidence>
<dbReference type="Gene3D" id="2.60.300.12">
    <property type="entry name" value="HesB-like domain"/>
    <property type="match status" value="1"/>
</dbReference>
<dbReference type="PATRIC" id="fig|476652.3.peg.347"/>
<protein>
    <submittedName>
        <fullName evidence="1">Iron-sulfur cluster insertion protein ErpA</fullName>
    </submittedName>
</protein>
<keyword evidence="2" id="KW-1185">Reference proteome</keyword>
<sequence>MTLDESKTTDDILDEGYGVSILTDKKLSSYLEGATIDFIDSKQGGGFEIRTANPSSDGCGSCGGGCS</sequence>
<dbReference type="SUPFAM" id="SSF89360">
    <property type="entry name" value="HesB-like domain"/>
    <property type="match status" value="1"/>
</dbReference>
<reference evidence="1 2" key="1">
    <citation type="submission" date="2015-06" db="EMBL/GenBank/DDBJ databases">
        <title>Draft genome of the moderately acidophilic sulfate reducer Candidatus Desulfosporosinus acididurans strain M1.</title>
        <authorList>
            <person name="Poehlein A."/>
            <person name="Petzsch P."/>
            <person name="Johnson B.D."/>
            <person name="Schloemann M."/>
            <person name="Daniel R."/>
            <person name="Muehling M."/>
        </authorList>
    </citation>
    <scope>NUCLEOTIDE SEQUENCE [LARGE SCALE GENOMIC DNA]</scope>
    <source>
        <strain evidence="1 2">M1</strain>
    </source>
</reference>
<dbReference type="STRING" id="476652.DEAC_c03460"/>
<name>A0A0J1FY51_9FIRM</name>